<evidence type="ECO:0000256" key="9">
    <source>
        <dbReference type="PROSITE-ProRule" id="PRU10141"/>
    </source>
</evidence>
<dbReference type="GeneTree" id="ENSGT00940000160233"/>
<dbReference type="Gene3D" id="1.10.510.10">
    <property type="entry name" value="Transferase(Phosphotransferase) domain 1"/>
    <property type="match status" value="1"/>
</dbReference>
<comment type="catalytic activity">
    <reaction evidence="8">
        <text>L-seryl-[protein] + ATP = O-phospho-L-seryl-[protein] + ADP + H(+)</text>
        <dbReference type="Rhea" id="RHEA:17989"/>
        <dbReference type="Rhea" id="RHEA-COMP:9863"/>
        <dbReference type="Rhea" id="RHEA-COMP:11604"/>
        <dbReference type="ChEBI" id="CHEBI:15378"/>
        <dbReference type="ChEBI" id="CHEBI:29999"/>
        <dbReference type="ChEBI" id="CHEBI:30616"/>
        <dbReference type="ChEBI" id="CHEBI:83421"/>
        <dbReference type="ChEBI" id="CHEBI:456216"/>
        <dbReference type="EC" id="2.7.11.1"/>
    </reaction>
</comment>
<dbReference type="PROSITE" id="PS00108">
    <property type="entry name" value="PROTEIN_KINASE_ST"/>
    <property type="match status" value="1"/>
</dbReference>
<keyword evidence="3" id="KW-0808">Transferase</keyword>
<dbReference type="GO" id="GO:0004674">
    <property type="term" value="F:protein serine/threonine kinase activity"/>
    <property type="evidence" value="ECO:0007669"/>
    <property type="project" value="UniProtKB-KW"/>
</dbReference>
<dbReference type="InterPro" id="IPR008271">
    <property type="entry name" value="Ser/Thr_kinase_AS"/>
</dbReference>
<evidence type="ECO:0000256" key="5">
    <source>
        <dbReference type="ARBA" id="ARBA00022777"/>
    </source>
</evidence>
<dbReference type="GO" id="GO:0005524">
    <property type="term" value="F:ATP binding"/>
    <property type="evidence" value="ECO:0007669"/>
    <property type="project" value="UniProtKB-UniRule"/>
</dbReference>
<dbReference type="InterPro" id="IPR011009">
    <property type="entry name" value="Kinase-like_dom_sf"/>
</dbReference>
<evidence type="ECO:0000256" key="7">
    <source>
        <dbReference type="ARBA" id="ARBA00047899"/>
    </source>
</evidence>
<dbReference type="Ensembl" id="ENSDCDT00010062089.1">
    <property type="protein sequence ID" value="ENSDCDP00010051622.1"/>
    <property type="gene ID" value="ENSDCDG00010030392.1"/>
</dbReference>
<evidence type="ECO:0000256" key="3">
    <source>
        <dbReference type="ARBA" id="ARBA00022679"/>
    </source>
</evidence>
<evidence type="ECO:0000256" key="4">
    <source>
        <dbReference type="ARBA" id="ARBA00022741"/>
    </source>
</evidence>
<feature type="binding site" evidence="9">
    <location>
        <position position="83"/>
    </location>
    <ligand>
        <name>ATP</name>
        <dbReference type="ChEBI" id="CHEBI:30616"/>
    </ligand>
</feature>
<reference evidence="12" key="3">
    <citation type="submission" date="2025-09" db="UniProtKB">
        <authorList>
            <consortium name="Ensembl"/>
        </authorList>
    </citation>
    <scope>IDENTIFICATION</scope>
</reference>
<name>A0AAY4E1J4_9TELE</name>
<evidence type="ECO:0000256" key="2">
    <source>
        <dbReference type="ARBA" id="ARBA00022527"/>
    </source>
</evidence>
<dbReference type="SMART" id="SM00220">
    <property type="entry name" value="S_TKc"/>
    <property type="match status" value="1"/>
</dbReference>
<gene>
    <name evidence="12" type="primary">MOS</name>
</gene>
<organism evidence="12 13">
    <name type="scientific">Denticeps clupeoides</name>
    <name type="common">denticle herring</name>
    <dbReference type="NCBI Taxonomy" id="299321"/>
    <lineage>
        <taxon>Eukaryota</taxon>
        <taxon>Metazoa</taxon>
        <taxon>Chordata</taxon>
        <taxon>Craniata</taxon>
        <taxon>Vertebrata</taxon>
        <taxon>Euteleostomi</taxon>
        <taxon>Actinopterygii</taxon>
        <taxon>Neopterygii</taxon>
        <taxon>Teleostei</taxon>
        <taxon>Clupei</taxon>
        <taxon>Clupeiformes</taxon>
        <taxon>Denticipitoidei</taxon>
        <taxon>Denticipitidae</taxon>
        <taxon>Denticeps</taxon>
    </lineage>
</organism>
<dbReference type="PANTHER" id="PTHR44329:SF285">
    <property type="entry name" value="V-MOS MOLONEY MURINE SARCOMA VIRAL ONCO HOMOLOG"/>
    <property type="match status" value="1"/>
</dbReference>
<keyword evidence="5" id="KW-0418">Kinase</keyword>
<evidence type="ECO:0000256" key="8">
    <source>
        <dbReference type="ARBA" id="ARBA00048679"/>
    </source>
</evidence>
<dbReference type="PROSITE" id="PS00107">
    <property type="entry name" value="PROTEIN_KINASE_ATP"/>
    <property type="match status" value="1"/>
</dbReference>
<dbReference type="PROSITE" id="PS50011">
    <property type="entry name" value="PROTEIN_KINASE_DOM"/>
    <property type="match status" value="1"/>
</dbReference>
<dbReference type="GeneID" id="114784819"/>
<evidence type="ECO:0000256" key="6">
    <source>
        <dbReference type="ARBA" id="ARBA00022840"/>
    </source>
</evidence>
<dbReference type="Pfam" id="PF00069">
    <property type="entry name" value="Pkinase"/>
    <property type="match status" value="1"/>
</dbReference>
<keyword evidence="6 9" id="KW-0067">ATP-binding</keyword>
<dbReference type="CDD" id="cd13979">
    <property type="entry name" value="STKc_Mos"/>
    <property type="match status" value="1"/>
</dbReference>
<evidence type="ECO:0000256" key="10">
    <source>
        <dbReference type="RuleBase" id="RU000304"/>
    </source>
</evidence>
<feature type="domain" description="Protein kinase" evidence="11">
    <location>
        <begin position="55"/>
        <end position="324"/>
    </location>
</feature>
<dbReference type="AlphaFoldDB" id="A0AAY4E1J4"/>
<dbReference type="RefSeq" id="XP_028826365.1">
    <property type="nucleotide sequence ID" value="XM_028970532.1"/>
</dbReference>
<proteinExistence type="inferred from homology"/>
<accession>A0AAY4E1J4</accession>
<dbReference type="PANTHER" id="PTHR44329">
    <property type="entry name" value="SERINE/THREONINE-PROTEIN KINASE TNNI3K-RELATED"/>
    <property type="match status" value="1"/>
</dbReference>
<dbReference type="Gene3D" id="3.30.200.20">
    <property type="entry name" value="Phosphorylase Kinase, domain 1"/>
    <property type="match status" value="1"/>
</dbReference>
<dbReference type="SUPFAM" id="SSF56112">
    <property type="entry name" value="Protein kinase-like (PK-like)"/>
    <property type="match status" value="1"/>
</dbReference>
<reference evidence="12 13" key="1">
    <citation type="submission" date="2020-06" db="EMBL/GenBank/DDBJ databases">
        <authorList>
            <consortium name="Wellcome Sanger Institute Data Sharing"/>
        </authorList>
    </citation>
    <scope>NUCLEOTIDE SEQUENCE [LARGE SCALE GENOMIC DNA]</scope>
</reference>
<dbReference type="InterPro" id="IPR017441">
    <property type="entry name" value="Protein_kinase_ATP_BS"/>
</dbReference>
<dbReference type="EC" id="2.7.11.1" evidence="1"/>
<dbReference type="Proteomes" id="UP000694580">
    <property type="component" value="Chromosome 2"/>
</dbReference>
<evidence type="ECO:0000256" key="1">
    <source>
        <dbReference type="ARBA" id="ARBA00012513"/>
    </source>
</evidence>
<evidence type="ECO:0000313" key="13">
    <source>
        <dbReference type="Proteomes" id="UP000694580"/>
    </source>
</evidence>
<evidence type="ECO:0000259" key="11">
    <source>
        <dbReference type="PROSITE" id="PS50011"/>
    </source>
</evidence>
<keyword evidence="13" id="KW-1185">Reference proteome</keyword>
<dbReference type="InterPro" id="IPR000719">
    <property type="entry name" value="Prot_kinase_dom"/>
</dbReference>
<comment type="similarity">
    <text evidence="10">Belongs to the protein kinase superfamily.</text>
</comment>
<reference evidence="12" key="2">
    <citation type="submission" date="2025-08" db="UniProtKB">
        <authorList>
            <consortium name="Ensembl"/>
        </authorList>
    </citation>
    <scope>IDENTIFICATION</scope>
</reference>
<comment type="catalytic activity">
    <reaction evidence="7">
        <text>L-threonyl-[protein] + ATP = O-phospho-L-threonyl-[protein] + ADP + H(+)</text>
        <dbReference type="Rhea" id="RHEA:46608"/>
        <dbReference type="Rhea" id="RHEA-COMP:11060"/>
        <dbReference type="Rhea" id="RHEA-COMP:11605"/>
        <dbReference type="ChEBI" id="CHEBI:15378"/>
        <dbReference type="ChEBI" id="CHEBI:30013"/>
        <dbReference type="ChEBI" id="CHEBI:30616"/>
        <dbReference type="ChEBI" id="CHEBI:61977"/>
        <dbReference type="ChEBI" id="CHEBI:456216"/>
        <dbReference type="EC" id="2.7.11.1"/>
    </reaction>
</comment>
<dbReference type="PIRSF" id="PIRSF000654">
    <property type="entry name" value="Integrin-linked_kinase"/>
    <property type="match status" value="1"/>
</dbReference>
<protein>
    <recommendedName>
        <fullName evidence="1">non-specific serine/threonine protein kinase</fullName>
        <ecNumber evidence="1">2.7.11.1</ecNumber>
    </recommendedName>
</protein>
<keyword evidence="2 10" id="KW-0723">Serine/threonine-protein kinase</keyword>
<keyword evidence="4 9" id="KW-0547">Nucleotide-binding</keyword>
<evidence type="ECO:0000313" key="12">
    <source>
        <dbReference type="Ensembl" id="ENSDCDP00010051622.1"/>
    </source>
</evidence>
<dbReference type="InterPro" id="IPR051681">
    <property type="entry name" value="Ser/Thr_Kinases-Pseudokinases"/>
</dbReference>
<sequence>MPSPVPPTRLLPPGLGPSVGLGPCSSPLGKYAGARTLPVPAPAFPWSSVIHWAELRCLEPLGSGGFGSVYKGEYFGRTVAVKKVRKHANTRLACRRSFWAELNAARLSHANLVRVLAASAGAPGDGDHVGTVLMEFAGAADLQRVIYGSAEPLPPARCVKYSTHIARGLRYLHAHRVAHLDLKPANVLVSDADVCKLGDFGCSLRLDGAAELTPLRGQCGGTYTHRAPELLRGGAVTLRADVYSFAITLWQLLTRETPYAGGERQHVLYAVVAYGARPCVRGERFARTALGRGCARLLGRCWSAEPERRPSAGEIEAELGSVGD</sequence>
<dbReference type="FunFam" id="3.30.200.20:FF:000316">
    <property type="entry name" value="Proto-oncogene serine/threonine-protein kinase mos"/>
    <property type="match status" value="1"/>
</dbReference>